<dbReference type="PROSITE" id="PS51101">
    <property type="entry name" value="PTS_EIIB_TYPE_4"/>
    <property type="match status" value="1"/>
</dbReference>
<keyword evidence="2" id="KW-0813">Transport</keyword>
<keyword evidence="10" id="KW-1185">Reference proteome</keyword>
<evidence type="ECO:0000256" key="7">
    <source>
        <dbReference type="ARBA" id="ARBA00022777"/>
    </source>
</evidence>
<dbReference type="InterPro" id="IPR036667">
    <property type="entry name" value="PTS_IIB_sorbose-sp_sf"/>
</dbReference>
<evidence type="ECO:0000256" key="6">
    <source>
        <dbReference type="ARBA" id="ARBA00022683"/>
    </source>
</evidence>
<dbReference type="InterPro" id="IPR004720">
    <property type="entry name" value="PTS_IIB_sorbose-sp"/>
</dbReference>
<dbReference type="Proteomes" id="UP001142078">
    <property type="component" value="Unassembled WGS sequence"/>
</dbReference>
<comment type="subcellular location">
    <subcellularLocation>
        <location evidence="1">Cytoplasm</location>
    </subcellularLocation>
</comment>
<dbReference type="AlphaFoldDB" id="A0A9X2MFU7"/>
<comment type="caution">
    <text evidence="9">The sequence shown here is derived from an EMBL/GenBank/DDBJ whole genome shotgun (WGS) entry which is preliminary data.</text>
</comment>
<reference evidence="9" key="1">
    <citation type="submission" date="2022-07" db="EMBL/GenBank/DDBJ databases">
        <title>Enhanced cultured diversity of the mouse gut microbiota enables custom-made synthetic communities.</title>
        <authorList>
            <person name="Afrizal A."/>
        </authorList>
    </citation>
    <scope>NUCLEOTIDE SEQUENCE</scope>
    <source>
        <strain evidence="9">DSM 29482</strain>
    </source>
</reference>
<evidence type="ECO:0000313" key="10">
    <source>
        <dbReference type="Proteomes" id="UP001142078"/>
    </source>
</evidence>
<name>A0A9X2MFU7_9FIRM</name>
<dbReference type="GO" id="GO:0016301">
    <property type="term" value="F:kinase activity"/>
    <property type="evidence" value="ECO:0007669"/>
    <property type="project" value="UniProtKB-KW"/>
</dbReference>
<accession>A0A9X2MFU7</accession>
<evidence type="ECO:0000256" key="2">
    <source>
        <dbReference type="ARBA" id="ARBA00022448"/>
    </source>
</evidence>
<evidence type="ECO:0000256" key="1">
    <source>
        <dbReference type="ARBA" id="ARBA00004496"/>
    </source>
</evidence>
<gene>
    <name evidence="9" type="ORF">NSA23_09005</name>
</gene>
<dbReference type="GO" id="GO:0005737">
    <property type="term" value="C:cytoplasm"/>
    <property type="evidence" value="ECO:0007669"/>
    <property type="project" value="UniProtKB-SubCell"/>
</dbReference>
<evidence type="ECO:0000256" key="5">
    <source>
        <dbReference type="ARBA" id="ARBA00022679"/>
    </source>
</evidence>
<dbReference type="RefSeq" id="WP_257490440.1">
    <property type="nucleotide sequence ID" value="NZ_JANJZL010000005.1"/>
</dbReference>
<dbReference type="SUPFAM" id="SSF52728">
    <property type="entry name" value="PTS IIb component"/>
    <property type="match status" value="1"/>
</dbReference>
<evidence type="ECO:0000259" key="8">
    <source>
        <dbReference type="PROSITE" id="PS51101"/>
    </source>
</evidence>
<dbReference type="Pfam" id="PF03830">
    <property type="entry name" value="PTSIIB_sorb"/>
    <property type="match status" value="1"/>
</dbReference>
<dbReference type="EMBL" id="JANJZL010000005">
    <property type="protein sequence ID" value="MCR2044257.1"/>
    <property type="molecule type" value="Genomic_DNA"/>
</dbReference>
<dbReference type="Gene3D" id="3.40.35.10">
    <property type="entry name" value="Phosphotransferase system, sorbose subfamily IIB component"/>
    <property type="match status" value="1"/>
</dbReference>
<evidence type="ECO:0000256" key="3">
    <source>
        <dbReference type="ARBA" id="ARBA00022490"/>
    </source>
</evidence>
<keyword evidence="5" id="KW-0808">Transferase</keyword>
<dbReference type="GO" id="GO:0009401">
    <property type="term" value="P:phosphoenolpyruvate-dependent sugar phosphotransferase system"/>
    <property type="evidence" value="ECO:0007669"/>
    <property type="project" value="UniProtKB-KW"/>
</dbReference>
<sequence length="157" mass="17384">MKNIVLTRVDDRLIHGQVITAWSKITSANRILVVDDEVASDPFMAKVLKIAAPSTVKVDVHGIEEAVNLLKKEDEGDKVMVLVKYPDTVLSLVDNGVPIKELNVGGMGAKPGRKSLYKNISISEDEKLVFKKLIEHNVNVSIQIVPDAKKIEIQKYL</sequence>
<protein>
    <submittedName>
        <fullName evidence="9">PTS sugar transporter subunit IIB</fullName>
    </submittedName>
</protein>
<organism evidence="9 10">
    <name type="scientific">Anaerosalibacter massiliensis</name>
    <dbReference type="NCBI Taxonomy" id="1347392"/>
    <lineage>
        <taxon>Bacteria</taxon>
        <taxon>Bacillati</taxon>
        <taxon>Bacillota</taxon>
        <taxon>Tissierellia</taxon>
        <taxon>Tissierellales</taxon>
        <taxon>Sporanaerobacteraceae</taxon>
        <taxon>Anaerosalibacter</taxon>
    </lineage>
</organism>
<keyword evidence="7" id="KW-0418">Kinase</keyword>
<feature type="domain" description="PTS EIIB type-4" evidence="8">
    <location>
        <begin position="1"/>
        <end position="157"/>
    </location>
</feature>
<keyword evidence="4 9" id="KW-0762">Sugar transport</keyword>
<keyword evidence="6" id="KW-0598">Phosphotransferase system</keyword>
<evidence type="ECO:0000256" key="4">
    <source>
        <dbReference type="ARBA" id="ARBA00022597"/>
    </source>
</evidence>
<evidence type="ECO:0000313" key="9">
    <source>
        <dbReference type="EMBL" id="MCR2044257.1"/>
    </source>
</evidence>
<dbReference type="GO" id="GO:0008982">
    <property type="term" value="F:protein-N(PI)-phosphohistidine-sugar phosphotransferase activity"/>
    <property type="evidence" value="ECO:0007669"/>
    <property type="project" value="InterPro"/>
</dbReference>
<keyword evidence="3" id="KW-0963">Cytoplasm</keyword>
<proteinExistence type="predicted"/>